<accession>A0A8X6PY95</accession>
<reference evidence="1" key="1">
    <citation type="submission" date="2020-08" db="EMBL/GenBank/DDBJ databases">
        <title>Multicomponent nature underlies the extraordinary mechanical properties of spider dragline silk.</title>
        <authorList>
            <person name="Kono N."/>
            <person name="Nakamura H."/>
            <person name="Mori M."/>
            <person name="Yoshida Y."/>
            <person name="Ohtoshi R."/>
            <person name="Malay A.D."/>
            <person name="Moran D.A.P."/>
            <person name="Tomita M."/>
            <person name="Numata K."/>
            <person name="Arakawa K."/>
        </authorList>
    </citation>
    <scope>NUCLEOTIDE SEQUENCE</scope>
</reference>
<dbReference type="Proteomes" id="UP000887013">
    <property type="component" value="Unassembled WGS sequence"/>
</dbReference>
<dbReference type="EMBL" id="BMAW01026193">
    <property type="protein sequence ID" value="GFT96037.1"/>
    <property type="molecule type" value="Genomic_DNA"/>
</dbReference>
<evidence type="ECO:0000313" key="2">
    <source>
        <dbReference type="Proteomes" id="UP000887013"/>
    </source>
</evidence>
<sequence length="153" mass="18055">MPERCQVSTEKILSRQTHQLHTIQIAQDCFQTRHPKCVQEINLKQYIVRRVMTPFDQQLFPPKCFELEINARNGGYHPKHNLDFSLKETYLDGQDRYEETINAYPIMDAKNENKLRKYVTKYQYKTEVEELSKTENFIRPHGGSQGKAHTQPA</sequence>
<protein>
    <submittedName>
        <fullName evidence="1">Uncharacterized protein</fullName>
    </submittedName>
</protein>
<gene>
    <name evidence="1" type="ORF">NPIL_401011</name>
</gene>
<dbReference type="AlphaFoldDB" id="A0A8X6PY95"/>
<organism evidence="1 2">
    <name type="scientific">Nephila pilipes</name>
    <name type="common">Giant wood spider</name>
    <name type="synonym">Nephila maculata</name>
    <dbReference type="NCBI Taxonomy" id="299642"/>
    <lineage>
        <taxon>Eukaryota</taxon>
        <taxon>Metazoa</taxon>
        <taxon>Ecdysozoa</taxon>
        <taxon>Arthropoda</taxon>
        <taxon>Chelicerata</taxon>
        <taxon>Arachnida</taxon>
        <taxon>Araneae</taxon>
        <taxon>Araneomorphae</taxon>
        <taxon>Entelegynae</taxon>
        <taxon>Araneoidea</taxon>
        <taxon>Nephilidae</taxon>
        <taxon>Nephila</taxon>
    </lineage>
</organism>
<comment type="caution">
    <text evidence="1">The sequence shown here is derived from an EMBL/GenBank/DDBJ whole genome shotgun (WGS) entry which is preliminary data.</text>
</comment>
<proteinExistence type="predicted"/>
<evidence type="ECO:0000313" key="1">
    <source>
        <dbReference type="EMBL" id="GFT96037.1"/>
    </source>
</evidence>
<name>A0A8X6PY95_NEPPI</name>
<keyword evidence="2" id="KW-1185">Reference proteome</keyword>